<name>A0A6V7UJ23_MELEN</name>
<evidence type="ECO:0000313" key="2">
    <source>
        <dbReference type="EMBL" id="CAD2159391.1"/>
    </source>
</evidence>
<keyword evidence="1" id="KW-0812">Transmembrane</keyword>
<dbReference type="AlphaFoldDB" id="A0A6V7UJ23"/>
<evidence type="ECO:0000313" key="3">
    <source>
        <dbReference type="Proteomes" id="UP000580250"/>
    </source>
</evidence>
<comment type="caution">
    <text evidence="2">The sequence shown here is derived from an EMBL/GenBank/DDBJ whole genome shotgun (WGS) entry which is preliminary data.</text>
</comment>
<reference evidence="2 3" key="1">
    <citation type="submission" date="2020-08" db="EMBL/GenBank/DDBJ databases">
        <authorList>
            <person name="Koutsovoulos G."/>
            <person name="Danchin GJ E."/>
        </authorList>
    </citation>
    <scope>NUCLEOTIDE SEQUENCE [LARGE SCALE GENOMIC DNA]</scope>
</reference>
<keyword evidence="1" id="KW-0472">Membrane</keyword>
<dbReference type="EMBL" id="CAJEWN010000074">
    <property type="protein sequence ID" value="CAD2159391.1"/>
    <property type="molecule type" value="Genomic_DNA"/>
</dbReference>
<proteinExistence type="predicted"/>
<keyword evidence="1" id="KW-1133">Transmembrane helix</keyword>
<protein>
    <submittedName>
        <fullName evidence="2">Uncharacterized protein</fullName>
    </submittedName>
</protein>
<gene>
    <name evidence="2" type="ORF">MENT_LOCUS13691</name>
</gene>
<dbReference type="Proteomes" id="UP000580250">
    <property type="component" value="Unassembled WGS sequence"/>
</dbReference>
<organism evidence="2 3">
    <name type="scientific">Meloidogyne enterolobii</name>
    <name type="common">Root-knot nematode worm</name>
    <name type="synonym">Meloidogyne mayaguensis</name>
    <dbReference type="NCBI Taxonomy" id="390850"/>
    <lineage>
        <taxon>Eukaryota</taxon>
        <taxon>Metazoa</taxon>
        <taxon>Ecdysozoa</taxon>
        <taxon>Nematoda</taxon>
        <taxon>Chromadorea</taxon>
        <taxon>Rhabditida</taxon>
        <taxon>Tylenchina</taxon>
        <taxon>Tylenchomorpha</taxon>
        <taxon>Tylenchoidea</taxon>
        <taxon>Meloidogynidae</taxon>
        <taxon>Meloidogyninae</taxon>
        <taxon>Meloidogyne</taxon>
    </lineage>
</organism>
<feature type="transmembrane region" description="Helical" evidence="1">
    <location>
        <begin position="53"/>
        <end position="76"/>
    </location>
</feature>
<evidence type="ECO:0000256" key="1">
    <source>
        <dbReference type="SAM" id="Phobius"/>
    </source>
</evidence>
<sequence length="84" mass="10237">MLANFMVRKYENWRKPHFSCVSLLILFLFSTLNVLTNGKSWNTTLINLVSNSFLLFCSSFEFLVNFKYLITILMYFKDYWFYWC</sequence>
<accession>A0A6V7UJ23</accession>